<keyword evidence="2" id="KW-1185">Reference proteome</keyword>
<reference evidence="1" key="1">
    <citation type="submission" date="2019-04" db="EMBL/GenBank/DDBJ databases">
        <title>Microbes associate with the intestines of laboratory mice.</title>
        <authorList>
            <person name="Navarre W."/>
            <person name="Wong E."/>
            <person name="Huang K."/>
            <person name="Tropini C."/>
            <person name="Ng K."/>
            <person name="Yu B."/>
        </authorList>
    </citation>
    <scope>NUCLEOTIDE SEQUENCE</scope>
    <source>
        <strain evidence="1">NM73_A23</strain>
    </source>
</reference>
<organism evidence="1 2">
    <name type="scientific">Palleniella muris</name>
    <dbReference type="NCBI Taxonomy" id="3038145"/>
    <lineage>
        <taxon>Bacteria</taxon>
        <taxon>Pseudomonadati</taxon>
        <taxon>Bacteroidota</taxon>
        <taxon>Bacteroidia</taxon>
        <taxon>Bacteroidales</taxon>
        <taxon>Prevotellaceae</taxon>
        <taxon>Palleniella</taxon>
    </lineage>
</organism>
<proteinExistence type="predicted"/>
<evidence type="ECO:0000313" key="1">
    <source>
        <dbReference type="EMBL" id="TGX83481.1"/>
    </source>
</evidence>
<gene>
    <name evidence="1" type="ORF">E5358_02200</name>
</gene>
<sequence>MISKAKIKFIRTLENKKARRDEGLFVAEGPKVVGDLMKVASPKIIVATEQWLGEESKSSIDKNTEIYTVTSDELRKVSFLQHPQQVLAVFEQNFLTENKDEGLSFLNPNNEDCLVLGLDSVQDPGNLGTIIRIADWFGIERIICSPDTVDVWNPKVVQATMGSIARVKVTYRNLHDVLDEIEVYNSSLSSEKPFPVYGTLLDGKDITTQPLENYGLVIMGNEGNGISPDIAARVSHKLLIPNYPKGRETADSLNVAIATAITCFALRR</sequence>
<evidence type="ECO:0000313" key="2">
    <source>
        <dbReference type="Proteomes" id="UP000308886"/>
    </source>
</evidence>
<dbReference type="EMBL" id="SRZC01000003">
    <property type="protein sequence ID" value="TGX83481.1"/>
    <property type="molecule type" value="Genomic_DNA"/>
</dbReference>
<keyword evidence="1" id="KW-0808">Transferase</keyword>
<keyword evidence="1" id="KW-0489">Methyltransferase</keyword>
<name>A0AC61QT98_9BACT</name>
<comment type="caution">
    <text evidence="1">The sequence shown here is derived from an EMBL/GenBank/DDBJ whole genome shotgun (WGS) entry which is preliminary data.</text>
</comment>
<protein>
    <submittedName>
        <fullName evidence="1">RNA methyltransferase</fullName>
    </submittedName>
</protein>
<accession>A0AC61QT98</accession>
<dbReference type="Proteomes" id="UP000308886">
    <property type="component" value="Unassembled WGS sequence"/>
</dbReference>